<dbReference type="Pfam" id="PF00884">
    <property type="entry name" value="Sulfatase"/>
    <property type="match status" value="1"/>
</dbReference>
<feature type="transmembrane region" description="Helical" evidence="2">
    <location>
        <begin position="223"/>
        <end position="243"/>
    </location>
</feature>
<dbReference type="RefSeq" id="XP_040787514.1">
    <property type="nucleotide sequence ID" value="XM_040933264.1"/>
</dbReference>
<dbReference type="PANTHER" id="PTHR43751">
    <property type="entry name" value="SULFATASE"/>
    <property type="match status" value="1"/>
</dbReference>
<evidence type="ECO:0000259" key="3">
    <source>
        <dbReference type="Pfam" id="PF00884"/>
    </source>
</evidence>
<dbReference type="GeneID" id="63850515"/>
<reference evidence="4" key="1">
    <citation type="submission" date="2020-01" db="EMBL/GenBank/DDBJ databases">
        <authorList>
            <consortium name="DOE Joint Genome Institute"/>
            <person name="Haridas S."/>
            <person name="Albert R."/>
            <person name="Binder M."/>
            <person name="Bloem J."/>
            <person name="Labutti K."/>
            <person name="Salamov A."/>
            <person name="Andreopoulos B."/>
            <person name="Baker S.E."/>
            <person name="Barry K."/>
            <person name="Bills G."/>
            <person name="Bluhm B.H."/>
            <person name="Cannon C."/>
            <person name="Castanera R."/>
            <person name="Culley D.E."/>
            <person name="Daum C."/>
            <person name="Ezra D."/>
            <person name="Gonzalez J.B."/>
            <person name="Henrissat B."/>
            <person name="Kuo A."/>
            <person name="Liang C."/>
            <person name="Lipzen A."/>
            <person name="Lutzoni F."/>
            <person name="Magnuson J."/>
            <person name="Mondo S."/>
            <person name="Nolan M."/>
            <person name="Ohm R."/>
            <person name="Pangilinan J."/>
            <person name="Park H.-J."/>
            <person name="Ramirez L."/>
            <person name="Alfaro M."/>
            <person name="Sun H."/>
            <person name="Tritt A."/>
            <person name="Yoshinaga Y."/>
            <person name="Zwiers L.-H."/>
            <person name="Turgeon B.G."/>
            <person name="Goodwin S.B."/>
            <person name="Spatafora J.W."/>
            <person name="Crous P.W."/>
            <person name="Grigoriev I.V."/>
        </authorList>
    </citation>
    <scope>NUCLEOTIDE SEQUENCE</scope>
    <source>
        <strain evidence="4">CBS 394.84</strain>
    </source>
</reference>
<accession>A0A9P4GGC0</accession>
<keyword evidence="2" id="KW-0812">Transmembrane</keyword>
<dbReference type="OrthoDB" id="103349at2759"/>
<dbReference type="AlphaFoldDB" id="A0A9P4GGC0"/>
<dbReference type="InterPro" id="IPR052701">
    <property type="entry name" value="GAG_Ulvan_Degrading_Sulfatases"/>
</dbReference>
<feature type="compositionally biased region" description="Pro residues" evidence="1">
    <location>
        <begin position="315"/>
        <end position="379"/>
    </location>
</feature>
<feature type="transmembrane region" description="Helical" evidence="2">
    <location>
        <begin position="19"/>
        <end position="37"/>
    </location>
</feature>
<keyword evidence="2" id="KW-1133">Transmembrane helix</keyword>
<feature type="transmembrane region" description="Helical" evidence="2">
    <location>
        <begin position="43"/>
        <end position="62"/>
    </location>
</feature>
<name>A0A9P4GGC0_9PLEO</name>
<dbReference type="PANTHER" id="PTHR43751:SF3">
    <property type="entry name" value="SULFATASE N-TERMINAL DOMAIN-CONTAINING PROTEIN"/>
    <property type="match status" value="1"/>
</dbReference>
<dbReference type="SUPFAM" id="SSF53649">
    <property type="entry name" value="Alkaline phosphatase-like"/>
    <property type="match status" value="1"/>
</dbReference>
<dbReference type="Gene3D" id="3.40.720.10">
    <property type="entry name" value="Alkaline Phosphatase, subunit A"/>
    <property type="match status" value="1"/>
</dbReference>
<protein>
    <submittedName>
        <fullName evidence="4">Alkaline phosphatase-like protein</fullName>
    </submittedName>
</protein>
<evidence type="ECO:0000256" key="2">
    <source>
        <dbReference type="SAM" id="Phobius"/>
    </source>
</evidence>
<sequence length="976" mass="108504">MQINYLAPLQAFLDPKNQFALFFVGSFVAKLLHLGSHATSLPIVLYLLYFPTFILPDVILLVGSKLLVYTQNARHASPYRKIFGGLLAGFTAACAAAQISFSIETGGEIQWMAASKLMGGSGGLGLLLSGLPAMAIAFAVLYAISLVVAPRFYDAVEHVLERISRSFRQSYQLIKKRKPSTDEDQQQLLVPLNEEPAPWPAARESTEIMDHTPPKQAPSTKTAIAVVFTTLFAAVVVIILQIVRPKNPPYAHMSGTLPITILEAAWFQPINSEFCLPHPVEMAVFPFERFNKFYNHAQSPDWMPQSELCNKANRPGPPPWMEHPEDGPPGPPPPGPPPPGPPPHGHPPGPPPPHGHPPGPPPPPGPPLGPPGPPPPGPPPDKRRDAGFQRPRNGHRKHYEPVCDPLKLSNLDAEIHQTLQETLDTKKPKIKNVLLLTLESTRKDIFPFKKDSHAYRTILSSYTSPNASAELDAKLASLTDTAAFLSGESTGFGAHDEKASKGSWRAAFKDGMGGINVHGAVTQAAYTLKSLLSSHCGVEPLPVDFTEEIRGRIYQACLPHVLETMSQLTRSEEEGTEDEDQKKTETARENKEKDHRSWEWSSTLVQSVIDQFDYQDVLDEHMGFKDVIAESTLSKPTSKHYPPKQPWSNYFGYPETETLDYLRDLFVDGQKQQKRVFVSHLTSTPHHPFKTPKGWEGKTEYMKKQRWRPEDPFDAYLNTIKWQDEWVSQIFQMLHDVGALDETLVVMTGDHGLAFATVDKAQSTVNNGHISNFAIPLLFVHPDLPRLQLNASTTPLSILPTVLDLLLQTKSLHNPAAEIARDVLPNYQGNSLIRNLDYRVPTTNGLSAPAFFQPFHFSAINPGGSLLAISDASTSYRLILPLCSTIALRFTDVSIDPTESEPIVAWTMDELIATVKVKHGARAKDWVQLAEELGRWWFWDQREKWGYWGNARSTSRGAGEVAGTGRIKKKHWWETK</sequence>
<dbReference type="InterPro" id="IPR017850">
    <property type="entry name" value="Alkaline_phosphatase_core_sf"/>
</dbReference>
<feature type="domain" description="Sulfatase N-terminal" evidence="3">
    <location>
        <begin position="619"/>
        <end position="806"/>
    </location>
</feature>
<feature type="transmembrane region" description="Helical" evidence="2">
    <location>
        <begin position="82"/>
        <end position="103"/>
    </location>
</feature>
<organism evidence="4 5">
    <name type="scientific">Cucurbitaria berberidis CBS 394.84</name>
    <dbReference type="NCBI Taxonomy" id="1168544"/>
    <lineage>
        <taxon>Eukaryota</taxon>
        <taxon>Fungi</taxon>
        <taxon>Dikarya</taxon>
        <taxon>Ascomycota</taxon>
        <taxon>Pezizomycotina</taxon>
        <taxon>Dothideomycetes</taxon>
        <taxon>Pleosporomycetidae</taxon>
        <taxon>Pleosporales</taxon>
        <taxon>Pleosporineae</taxon>
        <taxon>Cucurbitariaceae</taxon>
        <taxon>Cucurbitaria</taxon>
    </lineage>
</organism>
<feature type="compositionally biased region" description="Basic and acidic residues" evidence="1">
    <location>
        <begin position="580"/>
        <end position="596"/>
    </location>
</feature>
<dbReference type="Proteomes" id="UP000800039">
    <property type="component" value="Unassembled WGS sequence"/>
</dbReference>
<feature type="transmembrane region" description="Helical" evidence="2">
    <location>
        <begin position="123"/>
        <end position="144"/>
    </location>
</feature>
<comment type="caution">
    <text evidence="4">The sequence shown here is derived from an EMBL/GenBank/DDBJ whole genome shotgun (WGS) entry which is preliminary data.</text>
</comment>
<evidence type="ECO:0000256" key="1">
    <source>
        <dbReference type="SAM" id="MobiDB-lite"/>
    </source>
</evidence>
<keyword evidence="5" id="KW-1185">Reference proteome</keyword>
<evidence type="ECO:0000313" key="5">
    <source>
        <dbReference type="Proteomes" id="UP000800039"/>
    </source>
</evidence>
<proteinExistence type="predicted"/>
<evidence type="ECO:0000313" key="4">
    <source>
        <dbReference type="EMBL" id="KAF1844951.1"/>
    </source>
</evidence>
<keyword evidence="2" id="KW-0472">Membrane</keyword>
<feature type="region of interest" description="Disordered" evidence="1">
    <location>
        <begin position="567"/>
        <end position="596"/>
    </location>
</feature>
<dbReference type="EMBL" id="ML976616">
    <property type="protein sequence ID" value="KAF1844951.1"/>
    <property type="molecule type" value="Genomic_DNA"/>
</dbReference>
<dbReference type="InterPro" id="IPR000917">
    <property type="entry name" value="Sulfatase_N"/>
</dbReference>
<dbReference type="PRINTS" id="PR01217">
    <property type="entry name" value="PRICHEXTENSN"/>
</dbReference>
<gene>
    <name evidence="4" type="ORF">K460DRAFT_365884</name>
</gene>
<feature type="region of interest" description="Disordered" evidence="1">
    <location>
        <begin position="305"/>
        <end position="401"/>
    </location>
</feature>